<feature type="region of interest" description="Disordered" evidence="1">
    <location>
        <begin position="1"/>
        <end position="53"/>
    </location>
</feature>
<protein>
    <submittedName>
        <fullName evidence="2">Uncharacterized protein</fullName>
    </submittedName>
</protein>
<reference evidence="2" key="1">
    <citation type="journal article" date="2022" name="bioRxiv">
        <title>Sequencing and chromosome-scale assembly of the giantPleurodeles waltlgenome.</title>
        <authorList>
            <person name="Brown T."/>
            <person name="Elewa A."/>
            <person name="Iarovenko S."/>
            <person name="Subramanian E."/>
            <person name="Araus A.J."/>
            <person name="Petzold A."/>
            <person name="Susuki M."/>
            <person name="Suzuki K.-i.T."/>
            <person name="Hayashi T."/>
            <person name="Toyoda A."/>
            <person name="Oliveira C."/>
            <person name="Osipova E."/>
            <person name="Leigh N.D."/>
            <person name="Simon A."/>
            <person name="Yun M.H."/>
        </authorList>
    </citation>
    <scope>NUCLEOTIDE SEQUENCE</scope>
    <source>
        <strain evidence="2">20211129_DDA</strain>
        <tissue evidence="2">Liver</tissue>
    </source>
</reference>
<dbReference type="Proteomes" id="UP001066276">
    <property type="component" value="Chromosome 2_1"/>
</dbReference>
<proteinExistence type="predicted"/>
<feature type="compositionally biased region" description="Basic and acidic residues" evidence="1">
    <location>
        <begin position="36"/>
        <end position="52"/>
    </location>
</feature>
<evidence type="ECO:0000313" key="2">
    <source>
        <dbReference type="EMBL" id="KAJ1201833.1"/>
    </source>
</evidence>
<feature type="compositionally biased region" description="Basic and acidic residues" evidence="1">
    <location>
        <begin position="1"/>
        <end position="29"/>
    </location>
</feature>
<keyword evidence="3" id="KW-1185">Reference proteome</keyword>
<sequence length="108" mass="12807">MERGADEEQERKGGVESERGADEKEEGRRNPAQQRSIDRDTETPTETDERRKWSLHIPRGTWLTQVRSCPWGKFITRWNKSRSERGTQRRDWEEGLGERKFVSACTYH</sequence>
<accession>A0AAV7VNG9</accession>
<organism evidence="2 3">
    <name type="scientific">Pleurodeles waltl</name>
    <name type="common">Iberian ribbed newt</name>
    <dbReference type="NCBI Taxonomy" id="8319"/>
    <lineage>
        <taxon>Eukaryota</taxon>
        <taxon>Metazoa</taxon>
        <taxon>Chordata</taxon>
        <taxon>Craniata</taxon>
        <taxon>Vertebrata</taxon>
        <taxon>Euteleostomi</taxon>
        <taxon>Amphibia</taxon>
        <taxon>Batrachia</taxon>
        <taxon>Caudata</taxon>
        <taxon>Salamandroidea</taxon>
        <taxon>Salamandridae</taxon>
        <taxon>Pleurodelinae</taxon>
        <taxon>Pleurodeles</taxon>
    </lineage>
</organism>
<dbReference type="EMBL" id="JANPWB010000003">
    <property type="protein sequence ID" value="KAJ1201833.1"/>
    <property type="molecule type" value="Genomic_DNA"/>
</dbReference>
<gene>
    <name evidence="2" type="ORF">NDU88_005639</name>
</gene>
<name>A0AAV7VNG9_PLEWA</name>
<comment type="caution">
    <text evidence="2">The sequence shown here is derived from an EMBL/GenBank/DDBJ whole genome shotgun (WGS) entry which is preliminary data.</text>
</comment>
<evidence type="ECO:0000313" key="3">
    <source>
        <dbReference type="Proteomes" id="UP001066276"/>
    </source>
</evidence>
<evidence type="ECO:0000256" key="1">
    <source>
        <dbReference type="SAM" id="MobiDB-lite"/>
    </source>
</evidence>
<dbReference type="AlphaFoldDB" id="A0AAV7VNG9"/>